<dbReference type="Pfam" id="PF00106">
    <property type="entry name" value="adh_short"/>
    <property type="match status" value="1"/>
</dbReference>
<keyword evidence="4" id="KW-1185">Reference proteome</keyword>
<gene>
    <name evidence="3" type="ORF">NIES267_02650</name>
</gene>
<evidence type="ECO:0000313" key="4">
    <source>
        <dbReference type="Proteomes" id="UP000218418"/>
    </source>
</evidence>
<accession>A0A1Z4LHT1</accession>
<comment type="similarity">
    <text evidence="1 2">Belongs to the short-chain dehydrogenases/reductases (SDR) family.</text>
</comment>
<dbReference type="PANTHER" id="PTHR43313:SF1">
    <property type="entry name" value="3BETA-HYDROXYSTEROID DEHYDROGENASE DHS-16"/>
    <property type="match status" value="1"/>
</dbReference>
<dbReference type="EMBL" id="AP018227">
    <property type="protein sequence ID" value="BAY80800.1"/>
    <property type="molecule type" value="Genomic_DNA"/>
</dbReference>
<organism evidence="3 4">
    <name type="scientific">Calothrix parasitica NIES-267</name>
    <dbReference type="NCBI Taxonomy" id="1973488"/>
    <lineage>
        <taxon>Bacteria</taxon>
        <taxon>Bacillati</taxon>
        <taxon>Cyanobacteriota</taxon>
        <taxon>Cyanophyceae</taxon>
        <taxon>Nostocales</taxon>
        <taxon>Calotrichaceae</taxon>
        <taxon>Calothrix</taxon>
    </lineage>
</organism>
<dbReference type="PROSITE" id="PS00061">
    <property type="entry name" value="ADH_SHORT"/>
    <property type="match status" value="1"/>
</dbReference>
<name>A0A1Z4LHT1_9CYAN</name>
<evidence type="ECO:0000313" key="3">
    <source>
        <dbReference type="EMBL" id="BAY80800.1"/>
    </source>
</evidence>
<dbReference type="PRINTS" id="PR00080">
    <property type="entry name" value="SDRFAMILY"/>
</dbReference>
<dbReference type="InterPro" id="IPR036291">
    <property type="entry name" value="NAD(P)-bd_dom_sf"/>
</dbReference>
<evidence type="ECO:0000256" key="1">
    <source>
        <dbReference type="ARBA" id="ARBA00006484"/>
    </source>
</evidence>
<dbReference type="GO" id="GO:0016491">
    <property type="term" value="F:oxidoreductase activity"/>
    <property type="evidence" value="ECO:0007669"/>
    <property type="project" value="TreeGrafter"/>
</dbReference>
<dbReference type="AlphaFoldDB" id="A0A1Z4LHT1"/>
<dbReference type="InterPro" id="IPR020904">
    <property type="entry name" value="Sc_DH/Rdtase_CS"/>
</dbReference>
<dbReference type="Gene3D" id="3.40.50.720">
    <property type="entry name" value="NAD(P)-binding Rossmann-like Domain"/>
    <property type="match status" value="1"/>
</dbReference>
<dbReference type="SUPFAM" id="SSF51735">
    <property type="entry name" value="NAD(P)-binding Rossmann-fold domains"/>
    <property type="match status" value="1"/>
</dbReference>
<evidence type="ECO:0000256" key="2">
    <source>
        <dbReference type="RuleBase" id="RU000363"/>
    </source>
</evidence>
<dbReference type="OrthoDB" id="9775296at2"/>
<proteinExistence type="inferred from homology"/>
<dbReference type="Proteomes" id="UP000218418">
    <property type="component" value="Chromosome"/>
</dbReference>
<dbReference type="PANTHER" id="PTHR43313">
    <property type="entry name" value="SHORT-CHAIN DEHYDROGENASE/REDUCTASE FAMILY 9C"/>
    <property type="match status" value="1"/>
</dbReference>
<sequence>MQNVVITGVSTGIGWGALKILTSKGIHVFGSVRNSVDAERLTNEFGDSFTPLIFDVTDEESICEGVEQVRNQINGNNLLGLVNNAGIAIGGPLMHQPIADFRKQIEVNLIGQLIVTQAFLPLLGTDSTFQGKPGRIINISSVGGKISSPFLGAYSASKFGLEAISEALRRELTVYGIDVIIIGPGSVVTPIWDKAEKMDFSQYENTKFAIPSKKFLDYALEKGRSGYSVEAVGELIWKTLTVAKPRVRYPIVPNHFFDWTIARLLPKRILDNIIVKQFGLGNRE</sequence>
<dbReference type="PRINTS" id="PR00081">
    <property type="entry name" value="GDHRDH"/>
</dbReference>
<dbReference type="GO" id="GO:0008202">
    <property type="term" value="P:steroid metabolic process"/>
    <property type="evidence" value="ECO:0007669"/>
    <property type="project" value="TreeGrafter"/>
</dbReference>
<reference evidence="3 4" key="1">
    <citation type="submission" date="2017-06" db="EMBL/GenBank/DDBJ databases">
        <title>Genome sequencing of cyanobaciteial culture collection at National Institute for Environmental Studies (NIES).</title>
        <authorList>
            <person name="Hirose Y."/>
            <person name="Shimura Y."/>
            <person name="Fujisawa T."/>
            <person name="Nakamura Y."/>
            <person name="Kawachi M."/>
        </authorList>
    </citation>
    <scope>NUCLEOTIDE SEQUENCE [LARGE SCALE GENOMIC DNA]</scope>
    <source>
        <strain evidence="3 4">NIES-267</strain>
    </source>
</reference>
<dbReference type="InterPro" id="IPR002347">
    <property type="entry name" value="SDR_fam"/>
</dbReference>
<protein>
    <submittedName>
        <fullName evidence="3">Putative oxidoreductase</fullName>
    </submittedName>
</protein>